<organism evidence="2">
    <name type="scientific">Heterosigma akashiwo</name>
    <name type="common">Chromophytic alga</name>
    <name type="synonym">Heterosigma carterae</name>
    <dbReference type="NCBI Taxonomy" id="2829"/>
    <lineage>
        <taxon>Eukaryota</taxon>
        <taxon>Sar</taxon>
        <taxon>Stramenopiles</taxon>
        <taxon>Ochrophyta</taxon>
        <taxon>Raphidophyceae</taxon>
        <taxon>Chattonellales</taxon>
        <taxon>Chattonellaceae</taxon>
        <taxon>Heterosigma</taxon>
    </lineage>
</organism>
<proteinExistence type="predicted"/>
<dbReference type="PANTHER" id="PTHR15818">
    <property type="entry name" value="G PATCH AND KOW-CONTAINING"/>
    <property type="match status" value="1"/>
</dbReference>
<dbReference type="Pfam" id="PF25088">
    <property type="entry name" value="GPKOW_C"/>
    <property type="match status" value="1"/>
</dbReference>
<protein>
    <submittedName>
        <fullName evidence="2">Uncharacterized protein</fullName>
    </submittedName>
</protein>
<dbReference type="GO" id="GO:0000398">
    <property type="term" value="P:mRNA splicing, via spliceosome"/>
    <property type="evidence" value="ECO:0007669"/>
    <property type="project" value="InterPro"/>
</dbReference>
<gene>
    <name evidence="2" type="ORF">HAKA00212_LOCUS13728</name>
</gene>
<dbReference type="AlphaFoldDB" id="A0A7S3XXF9"/>
<name>A0A7S3XXF9_HETAK</name>
<feature type="region of interest" description="Disordered" evidence="1">
    <location>
        <begin position="21"/>
        <end position="79"/>
    </location>
</feature>
<dbReference type="PANTHER" id="PTHR15818:SF2">
    <property type="entry name" value="G-PATCH DOMAIN AND KOW MOTIFS-CONTAINING PROTEIN"/>
    <property type="match status" value="1"/>
</dbReference>
<dbReference type="EMBL" id="HBIU01029767">
    <property type="protein sequence ID" value="CAE0634988.1"/>
    <property type="molecule type" value="Transcribed_RNA"/>
</dbReference>
<reference evidence="2" key="1">
    <citation type="submission" date="2021-01" db="EMBL/GenBank/DDBJ databases">
        <authorList>
            <person name="Corre E."/>
            <person name="Pelletier E."/>
            <person name="Niang G."/>
            <person name="Scheremetjew M."/>
            <person name="Finn R."/>
            <person name="Kale V."/>
            <person name="Holt S."/>
            <person name="Cochrane G."/>
            <person name="Meng A."/>
            <person name="Brown T."/>
            <person name="Cohen L."/>
        </authorList>
    </citation>
    <scope>NUCLEOTIDE SEQUENCE</scope>
    <source>
        <strain evidence="2">CCMP3107</strain>
    </source>
</reference>
<evidence type="ECO:0000313" key="2">
    <source>
        <dbReference type="EMBL" id="CAE0634988.1"/>
    </source>
</evidence>
<dbReference type="InterPro" id="IPR045166">
    <property type="entry name" value="Spp2-like"/>
</dbReference>
<dbReference type="GO" id="GO:0005681">
    <property type="term" value="C:spliceosomal complex"/>
    <property type="evidence" value="ECO:0007669"/>
    <property type="project" value="TreeGrafter"/>
</dbReference>
<dbReference type="Gene3D" id="2.30.30.140">
    <property type="match status" value="1"/>
</dbReference>
<feature type="compositionally biased region" description="Basic residues" evidence="1">
    <location>
        <begin position="34"/>
        <end position="63"/>
    </location>
</feature>
<sequence length="197" mass="21644">MSSKLMCCCSPAIDLQRAVIQDLPLRSDSEEKSKKKKKTKKSKSKKRSRSLSKEKKKVSSKKTKKDDGTKKSTPVGPAPGWLAEHIRVRVVSEDLAGGRFFRQKGVVLEVPAQGRADLRMDSGARLENVRERHLETALPKAAGGRVLVLRGARRFERGALLARDLGAEVASVQLEDDMDVVQLPLDDIAEFVAGGAR</sequence>
<accession>A0A7S3XXF9</accession>
<evidence type="ECO:0000256" key="1">
    <source>
        <dbReference type="SAM" id="MobiDB-lite"/>
    </source>
</evidence>